<name>A0ABN9QNA0_9DINO</name>
<dbReference type="EMBL" id="CAUYUJ010003724">
    <property type="protein sequence ID" value="CAK0806486.1"/>
    <property type="molecule type" value="Genomic_DNA"/>
</dbReference>
<accession>A0ABN9QNA0</accession>
<evidence type="ECO:0000313" key="1">
    <source>
        <dbReference type="EMBL" id="CAK0806486.1"/>
    </source>
</evidence>
<dbReference type="Proteomes" id="UP001189429">
    <property type="component" value="Unassembled WGS sequence"/>
</dbReference>
<gene>
    <name evidence="1" type="ORF">PCOR1329_LOCUS12685</name>
</gene>
<feature type="non-terminal residue" evidence="1">
    <location>
        <position position="1"/>
    </location>
</feature>
<keyword evidence="2" id="KW-1185">Reference proteome</keyword>
<evidence type="ECO:0000313" key="2">
    <source>
        <dbReference type="Proteomes" id="UP001189429"/>
    </source>
</evidence>
<comment type="caution">
    <text evidence="1">The sequence shown here is derived from an EMBL/GenBank/DDBJ whole genome shotgun (WGS) entry which is preliminary data.</text>
</comment>
<sequence length="167" mass="16791">AGRGPPGGHGAHRVARGVQRAAERVRPQGCQGPRRQAAVGAAAAGGRARAQVGHLLWVAAAGALGGLVARPVARRPGGGGAAPRRAVLGRPAAAPVVHIMSTTKEADPEKTHVALMAALMHFEGVVNADFVTHSADALVPQPAIGIDVGKLASAACTVRLTSQKKTT</sequence>
<feature type="non-terminal residue" evidence="1">
    <location>
        <position position="167"/>
    </location>
</feature>
<protein>
    <submittedName>
        <fullName evidence="1">Uncharacterized protein</fullName>
    </submittedName>
</protein>
<reference evidence="1" key="1">
    <citation type="submission" date="2023-10" db="EMBL/GenBank/DDBJ databases">
        <authorList>
            <person name="Chen Y."/>
            <person name="Shah S."/>
            <person name="Dougan E. K."/>
            <person name="Thang M."/>
            <person name="Chan C."/>
        </authorList>
    </citation>
    <scope>NUCLEOTIDE SEQUENCE [LARGE SCALE GENOMIC DNA]</scope>
</reference>
<organism evidence="1 2">
    <name type="scientific">Prorocentrum cordatum</name>
    <dbReference type="NCBI Taxonomy" id="2364126"/>
    <lineage>
        <taxon>Eukaryota</taxon>
        <taxon>Sar</taxon>
        <taxon>Alveolata</taxon>
        <taxon>Dinophyceae</taxon>
        <taxon>Prorocentrales</taxon>
        <taxon>Prorocentraceae</taxon>
        <taxon>Prorocentrum</taxon>
    </lineage>
</organism>
<proteinExistence type="predicted"/>